<feature type="region of interest" description="Disordered" evidence="1">
    <location>
        <begin position="563"/>
        <end position="591"/>
    </location>
</feature>
<feature type="region of interest" description="Disordered" evidence="1">
    <location>
        <begin position="607"/>
        <end position="654"/>
    </location>
</feature>
<feature type="compositionally biased region" description="Polar residues" evidence="1">
    <location>
        <begin position="147"/>
        <end position="157"/>
    </location>
</feature>
<keyword evidence="2" id="KW-1133">Transmembrane helix</keyword>
<dbReference type="Proteomes" id="UP000288859">
    <property type="component" value="Unassembled WGS sequence"/>
</dbReference>
<comment type="caution">
    <text evidence="4">The sequence shown here is derived from an EMBL/GenBank/DDBJ whole genome shotgun (WGS) entry which is preliminary data.</text>
</comment>
<feature type="transmembrane region" description="Helical" evidence="2">
    <location>
        <begin position="875"/>
        <end position="903"/>
    </location>
</feature>
<feature type="transmembrane region" description="Helical" evidence="2">
    <location>
        <begin position="1070"/>
        <end position="1087"/>
    </location>
</feature>
<feature type="region of interest" description="Disordered" evidence="1">
    <location>
        <begin position="95"/>
        <end position="157"/>
    </location>
</feature>
<dbReference type="InterPro" id="IPR050879">
    <property type="entry name" value="Acyltransferase_3"/>
</dbReference>
<feature type="compositionally biased region" description="Basic and acidic residues" evidence="1">
    <location>
        <begin position="493"/>
        <end position="510"/>
    </location>
</feature>
<feature type="transmembrane region" description="Helical" evidence="2">
    <location>
        <begin position="915"/>
        <end position="937"/>
    </location>
</feature>
<dbReference type="Pfam" id="PF01757">
    <property type="entry name" value="Acyl_transf_3"/>
    <property type="match status" value="1"/>
</dbReference>
<evidence type="ECO:0000313" key="5">
    <source>
        <dbReference type="Proteomes" id="UP000288859"/>
    </source>
</evidence>
<feature type="compositionally biased region" description="Polar residues" evidence="1">
    <location>
        <begin position="374"/>
        <end position="387"/>
    </location>
</feature>
<dbReference type="PANTHER" id="PTHR23028">
    <property type="entry name" value="ACETYLTRANSFERASE"/>
    <property type="match status" value="1"/>
</dbReference>
<feature type="compositionally biased region" description="Basic and acidic residues" evidence="1">
    <location>
        <begin position="440"/>
        <end position="485"/>
    </location>
</feature>
<feature type="compositionally biased region" description="Polar residues" evidence="1">
    <location>
        <begin position="121"/>
        <end position="130"/>
    </location>
</feature>
<gene>
    <name evidence="4" type="ORF">B0A52_04547</name>
</gene>
<feature type="compositionally biased region" description="Basic and acidic residues" evidence="1">
    <location>
        <begin position="391"/>
        <end position="400"/>
    </location>
</feature>
<feature type="transmembrane region" description="Helical" evidence="2">
    <location>
        <begin position="1263"/>
        <end position="1281"/>
    </location>
</feature>
<feature type="compositionally biased region" description="Acidic residues" evidence="1">
    <location>
        <begin position="643"/>
        <end position="654"/>
    </location>
</feature>
<keyword evidence="2" id="KW-0812">Transmembrane</keyword>
<feature type="transmembrane region" description="Helical" evidence="2">
    <location>
        <begin position="834"/>
        <end position="854"/>
    </location>
</feature>
<feature type="compositionally biased region" description="Low complexity" evidence="1">
    <location>
        <begin position="607"/>
        <end position="622"/>
    </location>
</feature>
<feature type="transmembrane region" description="Helical" evidence="2">
    <location>
        <begin position="1041"/>
        <end position="1063"/>
    </location>
</feature>
<evidence type="ECO:0000313" key="4">
    <source>
        <dbReference type="EMBL" id="RVX72342.1"/>
    </source>
</evidence>
<sequence length="1458" mass="164263">MLNTALLVTCPEQKFASKGLRVKCWLFKLVVCVFTDYGTYLNNLCDSSVPMNPGRYRLYFEKFLVATSSYNQIPSGVQSAAAPPSMASVIEGILSSRRRRSRSRSESGKQLHARFGDNGISAPQTGGWSQQHHEEDGTTIYQPHGSPDSQKTLVSDSTDACYDPWREKIENIMQVVRAQRFSGTPMIKEVNGQITITIPTESRPEGKQAHIPQAATQQHYFKPLDQVISVESRPALPPLSTSDNDVITVEARDVVHPYRTTSPIVHTQSPVYDDVSTFYTRGAYADRSFGLARLPHIQTSVPPSRSQPASALSMLSPVQEKYNGQSESNNASPMESTPIAQRMIPSVPQCQSIAAKMADIETLTQSLERFRTPSATPLSQIVSPIESSDSDTDKPWEINRVHTRPSSRGPGIGDVAYMRCSSRGPGERRPESRNGGARSRSREPAHHARSVEPRGRSLSIDPKESRALSREQTRHREQSRGRSKDIGSTSRAQSREPRRYRGESVDKKLGNLETLDSFGQQQTRDRTPMAIQRISSPESGHLPAARRAFSRDNVRRRPLSGEFTRRAASVGPALRKGTPEQQNDNVPISRRGTPLIFQHGRFVLAADESTLGSSSGSGSESSGVDDEDDMDGHRSSPFTADDPGFDTEATDIDTETDDAYYTSRKGWNGRATTGATGKGLYGDIEIDYKAIAKDVEADQAIPRDMGGINIGGIKVNITKVRTDKVDKTKEKEKEKEKERKEASVCKPPERHHFFIAHVFSSYIALRKKAVNTRKMKWPSWVQTMRPSWFTETSPRYESVALTANDAIDDSSDTDDLDYQDIEKLVPQRLPLSSWTASAACQTLISGLTLCWVALRPRLLTPSSPPRTISTTDWLNGVRGVASLFVFFGHVLGYVFPGIIVVGWSSSRQYFFELPIIRLVYSGPTMITLFFIISGYVLSCKSLALMRDPNVSRISIYQSVASSTFRRALRLFTPPLVIAFIQLWALHFHLFAEYNGPIDPGKAKTVLGLFAWWFDAAMNAAEPFNRQLPTAFEAPLSKIETIFWTISTEYRGSLVVFTLLLIVVQTRPSTRLVFILTYLLWTVWVGRWELYLFVMGMVCCEVRNFSRERTSSSSPHTNHSLTGIVKWRSQSWKLIKGIISPSLAMFVVLYFLSLPGAWFQPIDSDLFGDAPFYYTLRVYTPQRWKGNTDAGDFWRCIAASAFFLLVDHTSFFRRFFELSPLQYLADVSFSLYCIHPFMLKLLGSRIIHHVYPLTETIQLHWVKWLVRLLIVSVFFGFPVFWVSEISTKYLDKGSVKFARWMESKFRMGHDSGRPIVLPAPSAANQEQEIRGLDHQLEYVAYNTISSFLATPLLYRREQQYELMGWCDKAILSPYAEARTDNLSGRLLESSSEERMKVAQQSPLLDNLRPYLHMNSLLNQRSLPYVRTKNFGADWVAWQSSTKGLTRHWGSKIVHDLDSE</sequence>
<evidence type="ECO:0000256" key="2">
    <source>
        <dbReference type="SAM" id="Phobius"/>
    </source>
</evidence>
<name>A0A438N9P1_EXOME</name>
<evidence type="ECO:0000259" key="3">
    <source>
        <dbReference type="Pfam" id="PF01757"/>
    </source>
</evidence>
<evidence type="ECO:0000256" key="1">
    <source>
        <dbReference type="SAM" id="MobiDB-lite"/>
    </source>
</evidence>
<organism evidence="4 5">
    <name type="scientific">Exophiala mesophila</name>
    <name type="common">Black yeast-like fungus</name>
    <dbReference type="NCBI Taxonomy" id="212818"/>
    <lineage>
        <taxon>Eukaryota</taxon>
        <taxon>Fungi</taxon>
        <taxon>Dikarya</taxon>
        <taxon>Ascomycota</taxon>
        <taxon>Pezizomycotina</taxon>
        <taxon>Eurotiomycetes</taxon>
        <taxon>Chaetothyriomycetidae</taxon>
        <taxon>Chaetothyriales</taxon>
        <taxon>Herpotrichiellaceae</taxon>
        <taxon>Exophiala</taxon>
    </lineage>
</organism>
<reference evidence="4 5" key="1">
    <citation type="submission" date="2017-03" db="EMBL/GenBank/DDBJ databases">
        <title>Genomes of endolithic fungi from Antarctica.</title>
        <authorList>
            <person name="Coleine C."/>
            <person name="Masonjones S."/>
            <person name="Stajich J.E."/>
        </authorList>
    </citation>
    <scope>NUCLEOTIDE SEQUENCE [LARGE SCALE GENOMIC DNA]</scope>
    <source>
        <strain evidence="4 5">CCFEE 6314</strain>
    </source>
</reference>
<proteinExistence type="predicted"/>
<dbReference type="GO" id="GO:0016747">
    <property type="term" value="F:acyltransferase activity, transferring groups other than amino-acyl groups"/>
    <property type="evidence" value="ECO:0007669"/>
    <property type="project" value="InterPro"/>
</dbReference>
<feature type="transmembrane region" description="Helical" evidence="2">
    <location>
        <begin position="970"/>
        <end position="991"/>
    </location>
</feature>
<protein>
    <recommendedName>
        <fullName evidence="3">Acyltransferase 3 domain-containing protein</fullName>
    </recommendedName>
</protein>
<feature type="domain" description="Acyltransferase 3" evidence="3">
    <location>
        <begin position="872"/>
        <end position="1274"/>
    </location>
</feature>
<dbReference type="OrthoDB" id="4148828at2759"/>
<dbReference type="EMBL" id="NAJM01000013">
    <property type="protein sequence ID" value="RVX72342.1"/>
    <property type="molecule type" value="Genomic_DNA"/>
</dbReference>
<accession>A0A438N9P1</accession>
<dbReference type="VEuPathDB" id="FungiDB:PV10_02044"/>
<dbReference type="InterPro" id="IPR002656">
    <property type="entry name" value="Acyl_transf_3_dom"/>
</dbReference>
<keyword evidence="2" id="KW-0472">Membrane</keyword>
<feature type="region of interest" description="Disordered" evidence="1">
    <location>
        <begin position="374"/>
        <end position="527"/>
    </location>
</feature>
<feature type="transmembrane region" description="Helical" evidence="2">
    <location>
        <begin position="1133"/>
        <end position="1151"/>
    </location>
</feature>
<dbReference type="PANTHER" id="PTHR23028:SF134">
    <property type="entry name" value="PUTATIVE (AFU_ORTHOLOGUE AFUA_4G08520)-RELATED"/>
    <property type="match status" value="1"/>
</dbReference>